<sequence length="197" mass="23190">MRNIVIGQFTVKFTYRAGTGSKKLLKSFNEIYILNLHGNARIGEKCPDGSKDENVFDIMQGVSIALFIKNKEQESFGKVFYQDVYGTRKNKYDFLDNNDIKTIKWKELKLSEPYYFFVEKDFSFQAHYDKFFPVSEIFNKFSSGVKTHRDHFVAGFTKEEIKQRMRTFTSDLPDDLVKQALNLKDTRDWKINNARKN</sequence>
<proteinExistence type="predicted"/>
<accession>X1R3N2</accession>
<dbReference type="EMBL" id="BARW01007704">
    <property type="protein sequence ID" value="GAI75138.1"/>
    <property type="molecule type" value="Genomic_DNA"/>
</dbReference>
<evidence type="ECO:0000259" key="1">
    <source>
        <dbReference type="Pfam" id="PF18135"/>
    </source>
</evidence>
<comment type="caution">
    <text evidence="2">The sequence shown here is derived from an EMBL/GenBank/DDBJ whole genome shotgun (WGS) entry which is preliminary data.</text>
</comment>
<gene>
    <name evidence="2" type="ORF">S12H4_15971</name>
</gene>
<protein>
    <recommendedName>
        <fullName evidence="1">Type ISP restriction-modification enzyme LLaBIII C-terminal specificity domain-containing protein</fullName>
    </recommendedName>
</protein>
<feature type="domain" description="Type ISP restriction-modification enzyme LLaBIII C-terminal specificity" evidence="1">
    <location>
        <begin position="136"/>
        <end position="196"/>
    </location>
</feature>
<organism evidence="2">
    <name type="scientific">marine sediment metagenome</name>
    <dbReference type="NCBI Taxonomy" id="412755"/>
    <lineage>
        <taxon>unclassified sequences</taxon>
        <taxon>metagenomes</taxon>
        <taxon>ecological metagenomes</taxon>
    </lineage>
</organism>
<name>X1R3N2_9ZZZZ</name>
<dbReference type="Pfam" id="PF18135">
    <property type="entry name" value="Type_ISP_C"/>
    <property type="match status" value="1"/>
</dbReference>
<feature type="non-terminal residue" evidence="2">
    <location>
        <position position="197"/>
    </location>
</feature>
<dbReference type="AlphaFoldDB" id="X1R3N2"/>
<evidence type="ECO:0000313" key="2">
    <source>
        <dbReference type="EMBL" id="GAI75138.1"/>
    </source>
</evidence>
<reference evidence="2" key="1">
    <citation type="journal article" date="2014" name="Front. Microbiol.">
        <title>High frequency of phylogenetically diverse reductive dehalogenase-homologous genes in deep subseafloor sedimentary metagenomes.</title>
        <authorList>
            <person name="Kawai M."/>
            <person name="Futagami T."/>
            <person name="Toyoda A."/>
            <person name="Takaki Y."/>
            <person name="Nishi S."/>
            <person name="Hori S."/>
            <person name="Arai W."/>
            <person name="Tsubouchi T."/>
            <person name="Morono Y."/>
            <person name="Uchiyama I."/>
            <person name="Ito T."/>
            <person name="Fujiyama A."/>
            <person name="Inagaki F."/>
            <person name="Takami H."/>
        </authorList>
    </citation>
    <scope>NUCLEOTIDE SEQUENCE</scope>
    <source>
        <strain evidence="2">Expedition CK06-06</strain>
    </source>
</reference>
<dbReference type="InterPro" id="IPR041635">
    <property type="entry name" value="Type_ISP_LLaBIII_C"/>
</dbReference>